<gene>
    <name evidence="12" type="ORF">F7D14_12040</name>
</gene>
<dbReference type="Proteomes" id="UP000422569">
    <property type="component" value="Chromosome"/>
</dbReference>
<feature type="signal peptide" evidence="10">
    <location>
        <begin position="1"/>
        <end position="34"/>
    </location>
</feature>
<keyword evidence="12" id="KW-0675">Receptor</keyword>
<feature type="domain" description="TonB-dependent receptor-like beta-barrel" evidence="11">
    <location>
        <begin position="301"/>
        <end position="757"/>
    </location>
</feature>
<dbReference type="InterPro" id="IPR036942">
    <property type="entry name" value="Beta-barrel_TonB_sf"/>
</dbReference>
<dbReference type="KEGG" id="mpar:F7D14_12040"/>
<keyword evidence="3 8" id="KW-1134">Transmembrane beta strand</keyword>
<feature type="chain" id="PRO_5025409235" evidence="10">
    <location>
        <begin position="35"/>
        <end position="804"/>
    </location>
</feature>
<evidence type="ECO:0000313" key="12">
    <source>
        <dbReference type="EMBL" id="QGM98136.1"/>
    </source>
</evidence>
<keyword evidence="2 8" id="KW-0813">Transport</keyword>
<evidence type="ECO:0000256" key="9">
    <source>
        <dbReference type="SAM" id="MobiDB-lite"/>
    </source>
</evidence>
<reference evidence="12 13" key="1">
    <citation type="submission" date="2019-09" db="EMBL/GenBank/DDBJ databases">
        <title>Isolation and complete genome sequencing of Methylocystis species.</title>
        <authorList>
            <person name="Rumah B.L."/>
            <person name="Stead C.E."/>
            <person name="Stevens B.C."/>
            <person name="Minton N.P."/>
            <person name="Grosse-Honebrink A."/>
            <person name="Zhang Y."/>
        </authorList>
    </citation>
    <scope>NUCLEOTIDE SEQUENCE [LARGE SCALE GENOMIC DNA]</scope>
    <source>
        <strain evidence="12 13">BRCS2</strain>
    </source>
</reference>
<evidence type="ECO:0000256" key="5">
    <source>
        <dbReference type="ARBA" id="ARBA00023077"/>
    </source>
</evidence>
<dbReference type="RefSeq" id="WP_016920306.1">
    <property type="nucleotide sequence ID" value="NZ_CP044331.1"/>
</dbReference>
<organism evidence="12 13">
    <name type="scientific">Methylocystis parvus</name>
    <dbReference type="NCBI Taxonomy" id="134"/>
    <lineage>
        <taxon>Bacteria</taxon>
        <taxon>Pseudomonadati</taxon>
        <taxon>Pseudomonadota</taxon>
        <taxon>Alphaproteobacteria</taxon>
        <taxon>Hyphomicrobiales</taxon>
        <taxon>Methylocystaceae</taxon>
        <taxon>Methylocystis</taxon>
    </lineage>
</organism>
<sequence length="804" mass="86046">MYRATQVSKTKRQSALRVGVSIPLLILLAHDALAQTPLPAIEIGARGANAGGGRSGADGRAARSVPVRAASGSEAASIPQQTKLVSPIGGVAPDSPSTTYRVDPRGAQLATGLGGTNPLRAVGFLPSVDAPAIDPYGLANLPGGFKGIRIRGEVSQHGNSITLVDGLPINGINPGPGSTMMIDQENFSSIDLYQGPVPANVNSYFTLPGVIDTRLRWGSDKFGAEISQSAGSASFLRTFARIDSGAFLNGTTKVFLSGSWTDAHQWRGPGMAPQGKSGFAVGIQTNPTDFLEAKLFVAKSSYNANTYAGLNYSQVQNLSAYRYYNFLPISSAIPSLAVNYYNYNTQSFDSWTALGEFTVKVGDVARVVVKPYYFREDGNYLDGMANGMVRNWLIHHDSYGVTSEIKSRILETDLTVGHWFGVQNLPGPPTAWQMSAPNVLGGMTNPNWAILASQTSPHVNNSVYGTASRDFGALHATAGIRYNWETFAGINEMTATGLGAFPYNMALALSPSVIPSRSVNSFTIGTVLPFGALAYDVNKDLQLRVSAGGGYGGPSFDVWPAYQQNVATFQRNGISANQVWQSLRPETAAMVDAGARWSFASWAGNGFLAPTIYYSRNYNKSVVYDPGIGVAYGQNNGQSENFGFQGMGQITPVEGIDLFGTIGYQRSLFLQNLQTLATAPLLTLLNNRVAGRQLPDVPYWISTAGANVRFMGFVFTPIVHVVSSRSGDTTGYQPISGYATLDLNFGYERKVAFGVFNASLSVMNVFNTAYIGQISNGYYQQTSSSGIYFPGAPRTVVAKIGYKF</sequence>
<accession>A0A6B8M6R0</accession>
<dbReference type="Pfam" id="PF00593">
    <property type="entry name" value="TonB_dep_Rec_b-barrel"/>
    <property type="match status" value="1"/>
</dbReference>
<comment type="similarity">
    <text evidence="8">Belongs to the TonB-dependent receptor family.</text>
</comment>
<protein>
    <submittedName>
        <fullName evidence="12">TonB-dependent receptor plug domain-containing protein</fullName>
    </submittedName>
</protein>
<dbReference type="InterPro" id="IPR000531">
    <property type="entry name" value="Beta-barrel_TonB"/>
</dbReference>
<keyword evidence="7 8" id="KW-0998">Cell outer membrane</keyword>
<keyword evidence="5" id="KW-0798">TonB box</keyword>
<evidence type="ECO:0000259" key="11">
    <source>
        <dbReference type="Pfam" id="PF00593"/>
    </source>
</evidence>
<evidence type="ECO:0000256" key="7">
    <source>
        <dbReference type="ARBA" id="ARBA00023237"/>
    </source>
</evidence>
<dbReference type="GO" id="GO:0009279">
    <property type="term" value="C:cell outer membrane"/>
    <property type="evidence" value="ECO:0007669"/>
    <property type="project" value="UniProtKB-SubCell"/>
</dbReference>
<dbReference type="SUPFAM" id="SSF56935">
    <property type="entry name" value="Porins"/>
    <property type="match status" value="1"/>
</dbReference>
<dbReference type="EMBL" id="CP044331">
    <property type="protein sequence ID" value="QGM98136.1"/>
    <property type="molecule type" value="Genomic_DNA"/>
</dbReference>
<feature type="compositionally biased region" description="Low complexity" evidence="9">
    <location>
        <begin position="58"/>
        <end position="73"/>
    </location>
</feature>
<keyword evidence="4 8" id="KW-0812">Transmembrane</keyword>
<name>A0A6B8M6R0_9HYPH</name>
<evidence type="ECO:0000256" key="1">
    <source>
        <dbReference type="ARBA" id="ARBA00004571"/>
    </source>
</evidence>
<comment type="subcellular location">
    <subcellularLocation>
        <location evidence="1 8">Cell outer membrane</location>
        <topology evidence="1 8">Multi-pass membrane protein</topology>
    </subcellularLocation>
</comment>
<evidence type="ECO:0000256" key="10">
    <source>
        <dbReference type="SAM" id="SignalP"/>
    </source>
</evidence>
<evidence type="ECO:0000256" key="8">
    <source>
        <dbReference type="PROSITE-ProRule" id="PRU01360"/>
    </source>
</evidence>
<evidence type="ECO:0000256" key="2">
    <source>
        <dbReference type="ARBA" id="ARBA00022448"/>
    </source>
</evidence>
<keyword evidence="6 8" id="KW-0472">Membrane</keyword>
<evidence type="ECO:0000256" key="3">
    <source>
        <dbReference type="ARBA" id="ARBA00022452"/>
    </source>
</evidence>
<keyword evidence="13" id="KW-1185">Reference proteome</keyword>
<dbReference type="Gene3D" id="2.40.170.20">
    <property type="entry name" value="TonB-dependent receptor, beta-barrel domain"/>
    <property type="match status" value="1"/>
</dbReference>
<evidence type="ECO:0000313" key="13">
    <source>
        <dbReference type="Proteomes" id="UP000422569"/>
    </source>
</evidence>
<evidence type="ECO:0000256" key="4">
    <source>
        <dbReference type="ARBA" id="ARBA00022692"/>
    </source>
</evidence>
<dbReference type="AlphaFoldDB" id="A0A6B8M6R0"/>
<proteinExistence type="inferred from homology"/>
<dbReference type="InterPro" id="IPR039426">
    <property type="entry name" value="TonB-dep_rcpt-like"/>
</dbReference>
<keyword evidence="10" id="KW-0732">Signal</keyword>
<evidence type="ECO:0000256" key="6">
    <source>
        <dbReference type="ARBA" id="ARBA00023136"/>
    </source>
</evidence>
<dbReference type="PROSITE" id="PS52016">
    <property type="entry name" value="TONB_DEPENDENT_REC_3"/>
    <property type="match status" value="1"/>
</dbReference>
<feature type="region of interest" description="Disordered" evidence="9">
    <location>
        <begin position="50"/>
        <end position="79"/>
    </location>
</feature>